<evidence type="ECO:0000256" key="1">
    <source>
        <dbReference type="ARBA" id="ARBA00001946"/>
    </source>
</evidence>
<feature type="domain" description="Doublecortin" evidence="11">
    <location>
        <begin position="191"/>
        <end position="274"/>
    </location>
</feature>
<dbReference type="PROSITE" id="PS00108">
    <property type="entry name" value="PROTEIN_KINASE_ST"/>
    <property type="match status" value="1"/>
</dbReference>
<dbReference type="GO" id="GO:0007417">
    <property type="term" value="P:central nervous system development"/>
    <property type="evidence" value="ECO:0007669"/>
    <property type="project" value="UniProtKB-ARBA"/>
</dbReference>
<evidence type="ECO:0000256" key="6">
    <source>
        <dbReference type="ARBA" id="ARBA00022840"/>
    </source>
</evidence>
<proteinExistence type="predicted"/>
<dbReference type="PROSITE" id="PS50309">
    <property type="entry name" value="DC"/>
    <property type="match status" value="2"/>
</dbReference>
<dbReference type="FunFam" id="1.10.510.10:FF:000571">
    <property type="entry name" value="Maternal embryonic leucine zipper kinase"/>
    <property type="match status" value="1"/>
</dbReference>
<feature type="domain" description="Doublecortin" evidence="11">
    <location>
        <begin position="64"/>
        <end position="150"/>
    </location>
</feature>
<dbReference type="EC" id="2.7.11.1" evidence="2"/>
<evidence type="ECO:0000256" key="5">
    <source>
        <dbReference type="ARBA" id="ARBA00022741"/>
    </source>
</evidence>
<dbReference type="CDD" id="cd16109">
    <property type="entry name" value="DCX1"/>
    <property type="match status" value="1"/>
</dbReference>
<dbReference type="Gene3D" id="3.10.20.230">
    <property type="entry name" value="Doublecortin domain"/>
    <property type="match status" value="2"/>
</dbReference>
<dbReference type="InterPro" id="IPR011009">
    <property type="entry name" value="Kinase-like_dom_sf"/>
</dbReference>
<dbReference type="SMART" id="SM00220">
    <property type="entry name" value="S_TKc"/>
    <property type="match status" value="1"/>
</dbReference>
<dbReference type="GO" id="GO:0005524">
    <property type="term" value="F:ATP binding"/>
    <property type="evidence" value="ECO:0007669"/>
    <property type="project" value="UniProtKB-KW"/>
</dbReference>
<feature type="domain" description="Protein kinase" evidence="10">
    <location>
        <begin position="333"/>
        <end position="595"/>
    </location>
</feature>
<evidence type="ECO:0000256" key="8">
    <source>
        <dbReference type="ARBA" id="ARBA00047899"/>
    </source>
</evidence>
<keyword evidence="5" id="KW-0547">Nucleotide-binding</keyword>
<dbReference type="WBParaSite" id="ACRNAN_Path_1147.g4435.t1">
    <property type="protein sequence ID" value="ACRNAN_Path_1147.g4435.t1"/>
    <property type="gene ID" value="ACRNAN_Path_1147.g4435"/>
</dbReference>
<dbReference type="GO" id="GO:0004674">
    <property type="term" value="F:protein serine/threonine kinase activity"/>
    <property type="evidence" value="ECO:0007669"/>
    <property type="project" value="UniProtKB-EC"/>
</dbReference>
<dbReference type="AlphaFoldDB" id="A0A914BW94"/>
<dbReference type="SMART" id="SM00537">
    <property type="entry name" value="DCX"/>
    <property type="match status" value="2"/>
</dbReference>
<dbReference type="SUPFAM" id="SSF56112">
    <property type="entry name" value="Protein kinase-like (PK-like)"/>
    <property type="match status" value="1"/>
</dbReference>
<organism evidence="12 13">
    <name type="scientific">Acrobeloides nanus</name>
    <dbReference type="NCBI Taxonomy" id="290746"/>
    <lineage>
        <taxon>Eukaryota</taxon>
        <taxon>Metazoa</taxon>
        <taxon>Ecdysozoa</taxon>
        <taxon>Nematoda</taxon>
        <taxon>Chromadorea</taxon>
        <taxon>Rhabditida</taxon>
        <taxon>Tylenchina</taxon>
        <taxon>Cephalobomorpha</taxon>
        <taxon>Cephaloboidea</taxon>
        <taxon>Cephalobidae</taxon>
        <taxon>Acrobeloides</taxon>
    </lineage>
</organism>
<dbReference type="InterPro" id="IPR036572">
    <property type="entry name" value="Doublecortin_dom_sf"/>
</dbReference>
<dbReference type="InterPro" id="IPR003533">
    <property type="entry name" value="Doublecortin_dom"/>
</dbReference>
<dbReference type="GO" id="GO:0035556">
    <property type="term" value="P:intracellular signal transduction"/>
    <property type="evidence" value="ECO:0007669"/>
    <property type="project" value="InterPro"/>
</dbReference>
<dbReference type="SUPFAM" id="SSF89837">
    <property type="entry name" value="Doublecortin (DC)"/>
    <property type="match status" value="2"/>
</dbReference>
<comment type="cofactor">
    <cofactor evidence="1">
        <name>Mg(2+)</name>
        <dbReference type="ChEBI" id="CHEBI:18420"/>
    </cofactor>
</comment>
<comment type="catalytic activity">
    <reaction evidence="8">
        <text>L-threonyl-[protein] + ATP = O-phospho-L-threonyl-[protein] + ADP + H(+)</text>
        <dbReference type="Rhea" id="RHEA:46608"/>
        <dbReference type="Rhea" id="RHEA-COMP:11060"/>
        <dbReference type="Rhea" id="RHEA-COMP:11605"/>
        <dbReference type="ChEBI" id="CHEBI:15378"/>
        <dbReference type="ChEBI" id="CHEBI:30013"/>
        <dbReference type="ChEBI" id="CHEBI:30616"/>
        <dbReference type="ChEBI" id="CHEBI:61977"/>
        <dbReference type="ChEBI" id="CHEBI:456216"/>
        <dbReference type="EC" id="2.7.11.1"/>
    </reaction>
</comment>
<dbReference type="Pfam" id="PF00069">
    <property type="entry name" value="Pkinase"/>
    <property type="match status" value="1"/>
</dbReference>
<keyword evidence="6" id="KW-0067">ATP-binding</keyword>
<evidence type="ECO:0000256" key="9">
    <source>
        <dbReference type="ARBA" id="ARBA00048679"/>
    </source>
</evidence>
<evidence type="ECO:0000256" key="2">
    <source>
        <dbReference type="ARBA" id="ARBA00012513"/>
    </source>
</evidence>
<reference evidence="13" key="1">
    <citation type="submission" date="2022-11" db="UniProtKB">
        <authorList>
            <consortium name="WormBaseParasite"/>
        </authorList>
    </citation>
    <scope>IDENTIFICATION</scope>
</reference>
<evidence type="ECO:0000259" key="11">
    <source>
        <dbReference type="PROSITE" id="PS50309"/>
    </source>
</evidence>
<name>A0A914BW94_9BILA</name>
<protein>
    <recommendedName>
        <fullName evidence="2">non-specific serine/threonine protein kinase</fullName>
        <ecNumber evidence="2">2.7.11.1</ecNumber>
    </recommendedName>
    <alternativeName>
        <fullName evidence="7">Doublecortin-like and CAM kinase-like protein</fullName>
    </alternativeName>
</protein>
<evidence type="ECO:0000313" key="13">
    <source>
        <dbReference type="WBParaSite" id="ACRNAN_Path_1147.g4435.t1"/>
    </source>
</evidence>
<dbReference type="Pfam" id="PF03607">
    <property type="entry name" value="DCX"/>
    <property type="match status" value="2"/>
</dbReference>
<dbReference type="Gene3D" id="1.10.510.10">
    <property type="entry name" value="Transferase(Phosphotransferase) domain 1"/>
    <property type="match status" value="1"/>
</dbReference>
<dbReference type="FunFam" id="3.10.20.230:FF:000001">
    <property type="entry name" value="serine/threonine-protein kinase DCLK1 isoform X1"/>
    <property type="match status" value="1"/>
</dbReference>
<evidence type="ECO:0000313" key="12">
    <source>
        <dbReference type="Proteomes" id="UP000887540"/>
    </source>
</evidence>
<sequence length="686" mass="78499">MGDSSNNFFKTIPSYFRRSESTTGSSTAREASENEVIPSSSQIASCSKEETTLPFRLFVRNKALRVRFYRNGDQFFKGIWLAISPDRYRTLKALIEDLNRLLSDSIALPHGVRHIFTLDGLKKINSIYDFKDGNSYVCSSTESYKQVDYLNAKQPIWYFASSKFSVAESLPPQSLRNPSFVREPNDFVFPRIITIIRNGVKPRRVVRHLLNKKTAQSFDQVMHDITSVVKLDTGAVRKLFTLNGKLVSRLVDFFGEEDAFIAYGTEKTSVDDFFIITEECKRLYSSNARRQRHSNVKKSLPMRNDSFRRKRFKTALVDSEKSRKLPSNLEEQIEIIKLLGDGNTALVYEVVSRQTLDKKALKIISKENAEGIRHLIDSELFLMQEVSHEFIVQMHEYWLIEDAWYISLELVPGGDLFESLKKVRSFPERSAASLIRCLASALSYLHSETVNIVHRDVKPENLLIYNCPQSGLPMLKLADFGLAAKIVNNQLLYDICGTPTYVAPEVLAEFGYGFKIDIWSTGIILYVILCGFPPFMSMEGNQEHLFEQILRARFSFPSPVWENISYSAKALIQGLLTLDIDERYSADQILDYQWVQQMASVDESFEEMARLAVEVRLAQQNDEECDDGLVETDTEYYYSRRASMDELSECNEIRNLSLSPVFGDSLVAEAERQHSASSFIYLTTPR</sequence>
<keyword evidence="3" id="KW-0597">Phosphoprotein</keyword>
<keyword evidence="4" id="KW-0677">Repeat</keyword>
<dbReference type="InterPro" id="IPR008271">
    <property type="entry name" value="Ser/Thr_kinase_AS"/>
</dbReference>
<evidence type="ECO:0000256" key="3">
    <source>
        <dbReference type="ARBA" id="ARBA00022553"/>
    </source>
</evidence>
<keyword evidence="12" id="KW-1185">Reference proteome</keyword>
<comment type="catalytic activity">
    <reaction evidence="9">
        <text>L-seryl-[protein] + ATP = O-phospho-L-seryl-[protein] + ADP + H(+)</text>
        <dbReference type="Rhea" id="RHEA:17989"/>
        <dbReference type="Rhea" id="RHEA-COMP:9863"/>
        <dbReference type="Rhea" id="RHEA-COMP:11604"/>
        <dbReference type="ChEBI" id="CHEBI:15378"/>
        <dbReference type="ChEBI" id="CHEBI:29999"/>
        <dbReference type="ChEBI" id="CHEBI:30616"/>
        <dbReference type="ChEBI" id="CHEBI:83421"/>
        <dbReference type="ChEBI" id="CHEBI:456216"/>
        <dbReference type="EC" id="2.7.11.1"/>
    </reaction>
</comment>
<dbReference type="Proteomes" id="UP000887540">
    <property type="component" value="Unplaced"/>
</dbReference>
<accession>A0A914BW94</accession>
<evidence type="ECO:0000259" key="10">
    <source>
        <dbReference type="PROSITE" id="PS50011"/>
    </source>
</evidence>
<evidence type="ECO:0000256" key="7">
    <source>
        <dbReference type="ARBA" id="ARBA00031092"/>
    </source>
</evidence>
<dbReference type="InterPro" id="IPR000719">
    <property type="entry name" value="Prot_kinase_dom"/>
</dbReference>
<dbReference type="PROSITE" id="PS50011">
    <property type="entry name" value="PROTEIN_KINASE_DOM"/>
    <property type="match status" value="1"/>
</dbReference>
<dbReference type="PANTHER" id="PTHR24347">
    <property type="entry name" value="SERINE/THREONINE-PROTEIN KINASE"/>
    <property type="match status" value="1"/>
</dbReference>
<evidence type="ECO:0000256" key="4">
    <source>
        <dbReference type="ARBA" id="ARBA00022737"/>
    </source>
</evidence>